<dbReference type="InterPro" id="IPR027843">
    <property type="entry name" value="DUF4440"/>
</dbReference>
<feature type="domain" description="DUF4440" evidence="1">
    <location>
        <begin position="52"/>
        <end position="122"/>
    </location>
</feature>
<accession>A0A0F4JEQ3</accession>
<keyword evidence="3" id="KW-1185">Reference proteome</keyword>
<dbReference type="InterPro" id="IPR032710">
    <property type="entry name" value="NTF2-like_dom_sf"/>
</dbReference>
<dbReference type="OrthoDB" id="1551077at2"/>
<name>A0A0F4JEQ3_9ACTN</name>
<dbReference type="AlphaFoldDB" id="A0A0F4JEQ3"/>
<evidence type="ECO:0000313" key="2">
    <source>
        <dbReference type="EMBL" id="KJY32284.1"/>
    </source>
</evidence>
<organism evidence="2 3">
    <name type="scientific">Streptomyces katrae</name>
    <dbReference type="NCBI Taxonomy" id="68223"/>
    <lineage>
        <taxon>Bacteria</taxon>
        <taxon>Bacillati</taxon>
        <taxon>Actinomycetota</taxon>
        <taxon>Actinomycetes</taxon>
        <taxon>Kitasatosporales</taxon>
        <taxon>Streptomycetaceae</taxon>
        <taxon>Streptomyces</taxon>
    </lineage>
</organism>
<evidence type="ECO:0000313" key="3">
    <source>
        <dbReference type="Proteomes" id="UP000033551"/>
    </source>
</evidence>
<comment type="caution">
    <text evidence="2">The sequence shown here is derived from an EMBL/GenBank/DDBJ whole genome shotgun (WGS) entry which is preliminary data.</text>
</comment>
<reference evidence="2 3" key="1">
    <citation type="submission" date="2015-02" db="EMBL/GenBank/DDBJ databases">
        <authorList>
            <person name="Ju K.-S."/>
            <person name="Doroghazi J.R."/>
            <person name="Metcalf W."/>
        </authorList>
    </citation>
    <scope>NUCLEOTIDE SEQUENCE [LARGE SCALE GENOMIC DNA]</scope>
    <source>
        <strain evidence="2 3">NRRL ISP-5550</strain>
    </source>
</reference>
<dbReference type="Proteomes" id="UP000033551">
    <property type="component" value="Unassembled WGS sequence"/>
</dbReference>
<dbReference type="EMBL" id="JZWV01000421">
    <property type="protein sequence ID" value="KJY32284.1"/>
    <property type="molecule type" value="Genomic_DNA"/>
</dbReference>
<protein>
    <recommendedName>
        <fullName evidence="1">DUF4440 domain-containing protein</fullName>
    </recommendedName>
</protein>
<dbReference type="PATRIC" id="fig|68223.7.peg.7607"/>
<evidence type="ECO:0000259" key="1">
    <source>
        <dbReference type="Pfam" id="PF14534"/>
    </source>
</evidence>
<dbReference type="RefSeq" id="WP_045948205.1">
    <property type="nucleotide sequence ID" value="NZ_JZWV01000421.1"/>
</dbReference>
<dbReference type="SUPFAM" id="SSF54427">
    <property type="entry name" value="NTF2-like"/>
    <property type="match status" value="1"/>
</dbReference>
<dbReference type="Gene3D" id="3.10.450.50">
    <property type="match status" value="1"/>
</dbReference>
<gene>
    <name evidence="2" type="ORF">VR44_16205</name>
</gene>
<dbReference type="Pfam" id="PF14534">
    <property type="entry name" value="DUF4440"/>
    <property type="match status" value="1"/>
</dbReference>
<proteinExistence type="predicted"/>
<sequence>MGDREDFLTWIKTDLYRAEAALHDGDPEPRRSLWSQTEPVSVLGAWRNARGLAEVDALFTALGASFSHCTSYAFELVAYDVVGDMAYTAGLEHVSARVDGEPRTYTLRATQVYRRENAVWRVAHRHGDTVTP</sequence>